<protein>
    <submittedName>
        <fullName evidence="1">Uncharacterized protein</fullName>
    </submittedName>
</protein>
<dbReference type="Gene3D" id="3.50.50.60">
    <property type="entry name" value="FAD/NAD(P)-binding domain"/>
    <property type="match status" value="1"/>
</dbReference>
<evidence type="ECO:0000313" key="2">
    <source>
        <dbReference type="Proteomes" id="UP000759537"/>
    </source>
</evidence>
<name>A0A9P5JU39_9AGAM</name>
<sequence length="64" mass="7242">MCTVSRWRRECQLLISGSFGTPGILERSGIRAKAVPEGICEKQRDDLPGIGENYQDTRCDFPQR</sequence>
<reference evidence="1" key="1">
    <citation type="submission" date="2019-10" db="EMBL/GenBank/DDBJ databases">
        <authorList>
            <consortium name="DOE Joint Genome Institute"/>
            <person name="Kuo A."/>
            <person name="Miyauchi S."/>
            <person name="Kiss E."/>
            <person name="Drula E."/>
            <person name="Kohler A."/>
            <person name="Sanchez-Garcia M."/>
            <person name="Andreopoulos B."/>
            <person name="Barry K.W."/>
            <person name="Bonito G."/>
            <person name="Buee M."/>
            <person name="Carver A."/>
            <person name="Chen C."/>
            <person name="Cichocki N."/>
            <person name="Clum A."/>
            <person name="Culley D."/>
            <person name="Crous P.W."/>
            <person name="Fauchery L."/>
            <person name="Girlanda M."/>
            <person name="Hayes R."/>
            <person name="Keri Z."/>
            <person name="LaButti K."/>
            <person name="Lipzen A."/>
            <person name="Lombard V."/>
            <person name="Magnuson J."/>
            <person name="Maillard F."/>
            <person name="Morin E."/>
            <person name="Murat C."/>
            <person name="Nolan M."/>
            <person name="Ohm R."/>
            <person name="Pangilinan J."/>
            <person name="Pereira M."/>
            <person name="Perotto S."/>
            <person name="Peter M."/>
            <person name="Riley R."/>
            <person name="Sitrit Y."/>
            <person name="Stielow B."/>
            <person name="Szollosi G."/>
            <person name="Zifcakova L."/>
            <person name="Stursova M."/>
            <person name="Spatafora J.W."/>
            <person name="Tedersoo L."/>
            <person name="Vaario L.-M."/>
            <person name="Yamada A."/>
            <person name="Yan M."/>
            <person name="Wang P."/>
            <person name="Xu J."/>
            <person name="Bruns T."/>
            <person name="Baldrian P."/>
            <person name="Vilgalys R."/>
            <person name="Henrissat B."/>
            <person name="Grigoriev I.V."/>
            <person name="Hibbett D."/>
            <person name="Nagy L.G."/>
            <person name="Martin F.M."/>
        </authorList>
    </citation>
    <scope>NUCLEOTIDE SEQUENCE</scope>
    <source>
        <strain evidence="1">Prilba</strain>
    </source>
</reference>
<reference evidence="1" key="2">
    <citation type="journal article" date="2020" name="Nat. Commun.">
        <title>Large-scale genome sequencing of mycorrhizal fungi provides insights into the early evolution of symbiotic traits.</title>
        <authorList>
            <person name="Miyauchi S."/>
            <person name="Kiss E."/>
            <person name="Kuo A."/>
            <person name="Drula E."/>
            <person name="Kohler A."/>
            <person name="Sanchez-Garcia M."/>
            <person name="Morin E."/>
            <person name="Andreopoulos B."/>
            <person name="Barry K.W."/>
            <person name="Bonito G."/>
            <person name="Buee M."/>
            <person name="Carver A."/>
            <person name="Chen C."/>
            <person name="Cichocki N."/>
            <person name="Clum A."/>
            <person name="Culley D."/>
            <person name="Crous P.W."/>
            <person name="Fauchery L."/>
            <person name="Girlanda M."/>
            <person name="Hayes R.D."/>
            <person name="Keri Z."/>
            <person name="LaButti K."/>
            <person name="Lipzen A."/>
            <person name="Lombard V."/>
            <person name="Magnuson J."/>
            <person name="Maillard F."/>
            <person name="Murat C."/>
            <person name="Nolan M."/>
            <person name="Ohm R.A."/>
            <person name="Pangilinan J."/>
            <person name="Pereira M.F."/>
            <person name="Perotto S."/>
            <person name="Peter M."/>
            <person name="Pfister S."/>
            <person name="Riley R."/>
            <person name="Sitrit Y."/>
            <person name="Stielow J.B."/>
            <person name="Szollosi G."/>
            <person name="Zifcakova L."/>
            <person name="Stursova M."/>
            <person name="Spatafora J.W."/>
            <person name="Tedersoo L."/>
            <person name="Vaario L.M."/>
            <person name="Yamada A."/>
            <person name="Yan M."/>
            <person name="Wang P."/>
            <person name="Xu J."/>
            <person name="Bruns T."/>
            <person name="Baldrian P."/>
            <person name="Vilgalys R."/>
            <person name="Dunand C."/>
            <person name="Henrissat B."/>
            <person name="Grigoriev I.V."/>
            <person name="Hibbett D."/>
            <person name="Nagy L.G."/>
            <person name="Martin F.M."/>
        </authorList>
    </citation>
    <scope>NUCLEOTIDE SEQUENCE</scope>
    <source>
        <strain evidence="1">Prilba</strain>
    </source>
</reference>
<evidence type="ECO:0000313" key="1">
    <source>
        <dbReference type="EMBL" id="KAF8464209.1"/>
    </source>
</evidence>
<proteinExistence type="predicted"/>
<dbReference type="InterPro" id="IPR036188">
    <property type="entry name" value="FAD/NAD-bd_sf"/>
</dbReference>
<gene>
    <name evidence="1" type="ORF">DFH94DRAFT_785847</name>
</gene>
<dbReference type="OrthoDB" id="413885at2759"/>
<organism evidence="1 2">
    <name type="scientific">Russula ochroleuca</name>
    <dbReference type="NCBI Taxonomy" id="152965"/>
    <lineage>
        <taxon>Eukaryota</taxon>
        <taxon>Fungi</taxon>
        <taxon>Dikarya</taxon>
        <taxon>Basidiomycota</taxon>
        <taxon>Agaricomycotina</taxon>
        <taxon>Agaricomycetes</taxon>
        <taxon>Russulales</taxon>
        <taxon>Russulaceae</taxon>
        <taxon>Russula</taxon>
    </lineage>
</organism>
<dbReference type="EMBL" id="WHVB01000058">
    <property type="protein sequence ID" value="KAF8464209.1"/>
    <property type="molecule type" value="Genomic_DNA"/>
</dbReference>
<dbReference type="Proteomes" id="UP000759537">
    <property type="component" value="Unassembled WGS sequence"/>
</dbReference>
<comment type="caution">
    <text evidence="1">The sequence shown here is derived from an EMBL/GenBank/DDBJ whole genome shotgun (WGS) entry which is preliminary data.</text>
</comment>
<keyword evidence="2" id="KW-1185">Reference proteome</keyword>
<dbReference type="AlphaFoldDB" id="A0A9P5JU39"/>
<accession>A0A9P5JU39</accession>